<feature type="domain" description="RING-type" evidence="4">
    <location>
        <begin position="72"/>
        <end position="110"/>
    </location>
</feature>
<keyword evidence="1 3" id="KW-0479">Metal-binding</keyword>
<dbReference type="PROSITE" id="PS50089">
    <property type="entry name" value="ZF_RING_2"/>
    <property type="match status" value="1"/>
</dbReference>
<comment type="caution">
    <text evidence="5">The sequence shown here is derived from an EMBL/GenBank/DDBJ whole genome shotgun (WGS) entry which is preliminary data.</text>
</comment>
<evidence type="ECO:0000256" key="1">
    <source>
        <dbReference type="ARBA" id="ARBA00022771"/>
    </source>
</evidence>
<dbReference type="SUPFAM" id="SSF57850">
    <property type="entry name" value="RING/U-box"/>
    <property type="match status" value="1"/>
</dbReference>
<evidence type="ECO:0000256" key="3">
    <source>
        <dbReference type="PROSITE-ProRule" id="PRU00175"/>
    </source>
</evidence>
<evidence type="ECO:0000313" key="5">
    <source>
        <dbReference type="EMBL" id="GFU58859.1"/>
    </source>
</evidence>
<dbReference type="EMBL" id="BMAW01040220">
    <property type="protein sequence ID" value="GFU58859.1"/>
    <property type="molecule type" value="Genomic_DNA"/>
</dbReference>
<dbReference type="SMART" id="SM00184">
    <property type="entry name" value="RING"/>
    <property type="match status" value="1"/>
</dbReference>
<dbReference type="Gene3D" id="3.30.40.10">
    <property type="entry name" value="Zinc/RING finger domain, C3HC4 (zinc finger)"/>
    <property type="match status" value="1"/>
</dbReference>
<dbReference type="Pfam" id="PF13639">
    <property type="entry name" value="zf-RING_2"/>
    <property type="match status" value="1"/>
</dbReference>
<proteinExistence type="predicted"/>
<evidence type="ECO:0000259" key="4">
    <source>
        <dbReference type="PROSITE" id="PS50089"/>
    </source>
</evidence>
<evidence type="ECO:0000256" key="2">
    <source>
        <dbReference type="ARBA" id="ARBA00022833"/>
    </source>
</evidence>
<dbReference type="InterPro" id="IPR013083">
    <property type="entry name" value="Znf_RING/FYVE/PHD"/>
</dbReference>
<dbReference type="AlphaFoldDB" id="A0A8X6UMX0"/>
<protein>
    <recommendedName>
        <fullName evidence="4">RING-type domain-containing protein</fullName>
    </recommendedName>
</protein>
<reference evidence="5" key="1">
    <citation type="submission" date="2020-08" db="EMBL/GenBank/DDBJ databases">
        <title>Multicomponent nature underlies the extraordinary mechanical properties of spider dragline silk.</title>
        <authorList>
            <person name="Kono N."/>
            <person name="Nakamura H."/>
            <person name="Mori M."/>
            <person name="Yoshida Y."/>
            <person name="Ohtoshi R."/>
            <person name="Malay A.D."/>
            <person name="Moran D.A.P."/>
            <person name="Tomita M."/>
            <person name="Numata K."/>
            <person name="Arakawa K."/>
        </authorList>
    </citation>
    <scope>NUCLEOTIDE SEQUENCE</scope>
</reference>
<keyword evidence="1 3" id="KW-0863">Zinc-finger</keyword>
<name>A0A8X6UMX0_NEPPI</name>
<accession>A0A8X6UMX0</accession>
<dbReference type="GO" id="GO:0008270">
    <property type="term" value="F:zinc ion binding"/>
    <property type="evidence" value="ECO:0007669"/>
    <property type="project" value="UniProtKB-KW"/>
</dbReference>
<keyword evidence="2" id="KW-0862">Zinc</keyword>
<dbReference type="Proteomes" id="UP000887013">
    <property type="component" value="Unassembled WGS sequence"/>
</dbReference>
<sequence>MSCKQLPKGGMERFAGHLNRVWETETLASGPCGMGNLWTPDGGPVDQIVSDGTEFPLRGLWPNTIFETPNNCTICLQTMYWAEKTVCRHVFHLHCVMRHMNTNNTCPICKHSRPLLCDSDDDSEEMEEEEE</sequence>
<organism evidence="5 6">
    <name type="scientific">Nephila pilipes</name>
    <name type="common">Giant wood spider</name>
    <name type="synonym">Nephila maculata</name>
    <dbReference type="NCBI Taxonomy" id="299642"/>
    <lineage>
        <taxon>Eukaryota</taxon>
        <taxon>Metazoa</taxon>
        <taxon>Ecdysozoa</taxon>
        <taxon>Arthropoda</taxon>
        <taxon>Chelicerata</taxon>
        <taxon>Arachnida</taxon>
        <taxon>Araneae</taxon>
        <taxon>Araneomorphae</taxon>
        <taxon>Entelegynae</taxon>
        <taxon>Araneoidea</taxon>
        <taxon>Nephilidae</taxon>
        <taxon>Nephila</taxon>
    </lineage>
</organism>
<evidence type="ECO:0000313" key="6">
    <source>
        <dbReference type="Proteomes" id="UP000887013"/>
    </source>
</evidence>
<gene>
    <name evidence="5" type="ORF">NPIL_231071</name>
</gene>
<dbReference type="OrthoDB" id="8062037at2759"/>
<dbReference type="InterPro" id="IPR001841">
    <property type="entry name" value="Znf_RING"/>
</dbReference>
<keyword evidence="6" id="KW-1185">Reference proteome</keyword>